<dbReference type="Pfam" id="PF01926">
    <property type="entry name" value="MMR_HSR1"/>
    <property type="match status" value="1"/>
</dbReference>
<gene>
    <name evidence="7" type="ORF">H0H81_012442</name>
</gene>
<organism evidence="7 8">
    <name type="scientific">Sphagnurus paluster</name>
    <dbReference type="NCBI Taxonomy" id="117069"/>
    <lineage>
        <taxon>Eukaryota</taxon>
        <taxon>Fungi</taxon>
        <taxon>Dikarya</taxon>
        <taxon>Basidiomycota</taxon>
        <taxon>Agaricomycotina</taxon>
        <taxon>Agaricomycetes</taxon>
        <taxon>Agaricomycetidae</taxon>
        <taxon>Agaricales</taxon>
        <taxon>Tricholomatineae</taxon>
        <taxon>Lyophyllaceae</taxon>
        <taxon>Sphagnurus</taxon>
    </lineage>
</organism>
<reference evidence="7" key="2">
    <citation type="submission" date="2021-10" db="EMBL/GenBank/DDBJ databases">
        <title>Phylogenomics reveals ancestral predisposition of the termite-cultivated fungus Termitomyces towards a domesticated lifestyle.</title>
        <authorList>
            <person name="Auxier B."/>
            <person name="Grum-Grzhimaylo A."/>
            <person name="Cardenas M.E."/>
            <person name="Lodge J.D."/>
            <person name="Laessoe T."/>
            <person name="Pedersen O."/>
            <person name="Smith M.E."/>
            <person name="Kuyper T.W."/>
            <person name="Franco-Molano E.A."/>
            <person name="Baroni T.J."/>
            <person name="Aanen D.K."/>
        </authorList>
    </citation>
    <scope>NUCLEOTIDE SEQUENCE</scope>
    <source>
        <strain evidence="7">D49</strain>
    </source>
</reference>
<dbReference type="OrthoDB" id="61815at2759"/>
<feature type="region of interest" description="Disordered" evidence="5">
    <location>
        <begin position="551"/>
        <end position="593"/>
    </location>
</feature>
<keyword evidence="2" id="KW-0342">GTP-binding</keyword>
<feature type="domain" description="G" evidence="6">
    <location>
        <begin position="391"/>
        <end position="441"/>
    </location>
</feature>
<evidence type="ECO:0000256" key="2">
    <source>
        <dbReference type="ARBA" id="ARBA00023134"/>
    </source>
</evidence>
<dbReference type="GO" id="GO:0003924">
    <property type="term" value="F:GTPase activity"/>
    <property type="evidence" value="ECO:0007669"/>
    <property type="project" value="InterPro"/>
</dbReference>
<dbReference type="InterPro" id="IPR006073">
    <property type="entry name" value="GTP-bd"/>
</dbReference>
<accession>A0A9P7K3N3</accession>
<feature type="compositionally biased region" description="Basic and acidic residues" evidence="5">
    <location>
        <begin position="13"/>
        <end position="27"/>
    </location>
</feature>
<dbReference type="PANTHER" id="PTHR45709:SF3">
    <property type="entry name" value="GUANINE NUCLEOTIDE-BINDING PROTEIN-LIKE 1"/>
    <property type="match status" value="1"/>
</dbReference>
<feature type="region of interest" description="Disordered" evidence="5">
    <location>
        <begin position="357"/>
        <end position="382"/>
    </location>
</feature>
<protein>
    <recommendedName>
        <fullName evidence="4">Guanine nucleotide-binding protein-like 1</fullName>
    </recommendedName>
</protein>
<dbReference type="Proteomes" id="UP000717328">
    <property type="component" value="Unassembled WGS sequence"/>
</dbReference>
<comment type="caution">
    <text evidence="7">The sequence shown here is derived from an EMBL/GenBank/DDBJ whole genome shotgun (WGS) entry which is preliminary data.</text>
</comment>
<keyword evidence="8" id="KW-1185">Reference proteome</keyword>
<dbReference type="AlphaFoldDB" id="A0A9P7K3N3"/>
<name>A0A9P7K3N3_9AGAR</name>
<dbReference type="InterPro" id="IPR027417">
    <property type="entry name" value="P-loop_NTPase"/>
</dbReference>
<evidence type="ECO:0000256" key="4">
    <source>
        <dbReference type="ARBA" id="ARBA00039902"/>
    </source>
</evidence>
<evidence type="ECO:0000256" key="1">
    <source>
        <dbReference type="ARBA" id="ARBA00022741"/>
    </source>
</evidence>
<evidence type="ECO:0000256" key="3">
    <source>
        <dbReference type="ARBA" id="ARBA00037770"/>
    </source>
</evidence>
<reference evidence="7" key="1">
    <citation type="submission" date="2021-02" db="EMBL/GenBank/DDBJ databases">
        <authorList>
            <person name="Nieuwenhuis M."/>
            <person name="Van De Peppel L.J.J."/>
        </authorList>
    </citation>
    <scope>NUCLEOTIDE SEQUENCE</scope>
    <source>
        <strain evidence="7">D49</strain>
    </source>
</reference>
<dbReference type="EMBL" id="JABCKI010006181">
    <property type="protein sequence ID" value="KAG5635100.1"/>
    <property type="molecule type" value="Genomic_DNA"/>
</dbReference>
<evidence type="ECO:0000256" key="5">
    <source>
        <dbReference type="SAM" id="MobiDB-lite"/>
    </source>
</evidence>
<dbReference type="InterPro" id="IPR043358">
    <property type="entry name" value="GNL1-like"/>
</dbReference>
<evidence type="ECO:0000259" key="6">
    <source>
        <dbReference type="Pfam" id="PF01926"/>
    </source>
</evidence>
<keyword evidence="1" id="KW-0547">Nucleotide-binding</keyword>
<feature type="compositionally biased region" description="Acidic residues" evidence="5">
    <location>
        <begin position="558"/>
        <end position="572"/>
    </location>
</feature>
<evidence type="ECO:0000313" key="8">
    <source>
        <dbReference type="Proteomes" id="UP000717328"/>
    </source>
</evidence>
<dbReference type="PANTHER" id="PTHR45709">
    <property type="entry name" value="LARGE SUBUNIT GTPASE 1 HOMOLOG-RELATED"/>
    <property type="match status" value="1"/>
</dbReference>
<evidence type="ECO:0000313" key="7">
    <source>
        <dbReference type="EMBL" id="KAG5635100.1"/>
    </source>
</evidence>
<feature type="region of interest" description="Disordered" evidence="5">
    <location>
        <begin position="1"/>
        <end position="54"/>
    </location>
</feature>
<sequence length="623" mass="70195">MPPRRKPTSTRQKKADIKLKRAIKRGDVPPPDPKTKTRRPKLKRGPTGNLIGSAADPANVATIHAARRLQSDFVTLPSDFLEDTKHLASTLSLERPISNEVAVLSDIYSHKEDQSASRLVCPSRPKWTFDMTKKQVERNEEGLFKKWLEQMDSLVGAWQNRDGVDEDVQKDAQPRKEHDVVKELRMMPKSPTYFERNLEVWRQLWRVTEISQILLVLLDSRCPLLHFPPSLSVYLSNHKVILVLTKVDISGPERVSAWEEYFHQKYPLMRVVQVESYVVKEESAGHQGRTLYAPHLPQSFRERLVVAIREAHAEMLLPPEKIRDNPDRLKYWKPSVKCDIDWEGVLNARSSKVGTTVGGSAIPLSGKTDDGDDGKEPREEKFERKEPTFLTIGLIGQPNVGKSSLLNALFGMNKVRASKTPGKTLFWTSDVRLVDCPGLVMPNFVPMEMQVLSGILPISRVSAVPSCIHYASERIPIEEVYKLAHPSTSSPLVPDKRTWREGMKAESSENKPLVWTAMDVLTAYANMKKWVTAKAGRPDIHRAGNARAGLWMPHATSLEEESETESEEEDLASSEHDTLSSEDDESANFDENSIIGEAVGVASGFLALAIDHVEEEEEEEDRI</sequence>
<comment type="function">
    <text evidence="3">Possible regulatory or functional link with the histocompatibility cluster.</text>
</comment>
<feature type="compositionally biased region" description="Basic residues" evidence="5">
    <location>
        <begin position="1"/>
        <end position="12"/>
    </location>
</feature>
<dbReference type="GO" id="GO:0005525">
    <property type="term" value="F:GTP binding"/>
    <property type="evidence" value="ECO:0007669"/>
    <property type="project" value="UniProtKB-KW"/>
</dbReference>
<dbReference type="Gene3D" id="3.40.50.300">
    <property type="entry name" value="P-loop containing nucleotide triphosphate hydrolases"/>
    <property type="match status" value="1"/>
</dbReference>
<proteinExistence type="predicted"/>
<dbReference type="SUPFAM" id="SSF52540">
    <property type="entry name" value="P-loop containing nucleoside triphosphate hydrolases"/>
    <property type="match status" value="1"/>
</dbReference>